<dbReference type="GO" id="GO:0046872">
    <property type="term" value="F:metal ion binding"/>
    <property type="evidence" value="ECO:0007669"/>
    <property type="project" value="UniProtKB-KW"/>
</dbReference>
<dbReference type="GO" id="GO:0016020">
    <property type="term" value="C:membrane"/>
    <property type="evidence" value="ECO:0007669"/>
    <property type="project" value="InterPro"/>
</dbReference>
<feature type="domain" description="Methyl-accepting transducer" evidence="7">
    <location>
        <begin position="449"/>
        <end position="631"/>
    </location>
</feature>
<dbReference type="SUPFAM" id="SSF53920">
    <property type="entry name" value="Fe-only hydrogenase"/>
    <property type="match status" value="1"/>
</dbReference>
<dbReference type="Pfam" id="PF02906">
    <property type="entry name" value="Fe_hyd_lg_C"/>
    <property type="match status" value="1"/>
</dbReference>
<name>R5LE38_9FIRM</name>
<evidence type="ECO:0000256" key="3">
    <source>
        <dbReference type="ARBA" id="ARBA00023004"/>
    </source>
</evidence>
<dbReference type="SUPFAM" id="SSF58104">
    <property type="entry name" value="Methyl-accepting chemotaxis protein (MCP) signaling domain"/>
    <property type="match status" value="1"/>
</dbReference>
<feature type="domain" description="4Fe-4S" evidence="9">
    <location>
        <begin position="375"/>
        <end position="437"/>
    </location>
</feature>
<dbReference type="Proteomes" id="UP000018300">
    <property type="component" value="Unassembled WGS sequence"/>
</dbReference>
<comment type="caution">
    <text evidence="10">The sequence shown here is derived from an EMBL/GenBank/DDBJ whole genome shotgun (WGS) entry which is preliminary data.</text>
</comment>
<evidence type="ECO:0000259" key="9">
    <source>
        <dbReference type="PROSITE" id="PS51656"/>
    </source>
</evidence>
<dbReference type="PROSITE" id="PS51656">
    <property type="entry name" value="4FE4S"/>
    <property type="match status" value="1"/>
</dbReference>
<dbReference type="PANTHER" id="PTHR32089">
    <property type="entry name" value="METHYL-ACCEPTING CHEMOTAXIS PROTEIN MCPB"/>
    <property type="match status" value="1"/>
</dbReference>
<sequence>MVFTNSECIGWNKCIRSCPAELANVAEGERIEVNADACISCGGCFDNCRHGARDYEDDTQMFLSDIEKGKKYSVIVAPAFIANYPKEYKKIFGYLKKKGVVEIYPVAFGADITTWAYIRYINKTGRKGLISQPCPAIVNYIEHYKPELINLLMPVQSPMMCEAIYLKKYMNIKEELVFLSPCMAKKDEINDNNTHGLIKYNVTFKKLLEAIKGRYEDCEEYDEIVKYGLGIRYPHPGGLKENVEFFLGNVPVIQVEGEQEAYKFLKEYNKETAEKAFMVDILNCQKGCVRGTGTDESISELDIEIAINKMKDVVSNEPVKKKMLGKRNINPWNNSLTYKERWDAFDRQFSKLNPEDFSRKYTDKSIEATKPSTKELENIYASMHKQTDEERKIDCGCCGYDSCESMAYAIYNGVNKKENCIYYNKRVAEIEKLEVEELHKNNLEEQRLHNEKLKDIIEKFGHLSSGVSELAEANELTAQDATSITQVVTDISDECNAIRNRLTIFSDFIKAYNESNKEINDIANQTNLLSLNASIEAAGAGEAGKGFAVVAGSIRELADTTKKLIEQNRVQAENTVPKIKASIESIVSLLSSIDEMNNRITNIAATTEEISAQSESIQTLSNEIQEQVKDI</sequence>
<feature type="domain" description="4Fe-4S ferredoxin-type" evidence="8">
    <location>
        <begin position="1"/>
        <end position="28"/>
    </location>
</feature>
<evidence type="ECO:0000256" key="5">
    <source>
        <dbReference type="ARBA" id="ARBA00023224"/>
    </source>
</evidence>
<reference evidence="10" key="1">
    <citation type="submission" date="2012-11" db="EMBL/GenBank/DDBJ databases">
        <title>Dependencies among metagenomic species, viruses, plasmids and units of genetic variation.</title>
        <authorList>
            <person name="Nielsen H.B."/>
            <person name="Almeida M."/>
            <person name="Juncker A.S."/>
            <person name="Rasmussen S."/>
            <person name="Li J."/>
            <person name="Sunagawa S."/>
            <person name="Plichta D."/>
            <person name="Gautier L."/>
            <person name="Le Chatelier E."/>
            <person name="Peletier E."/>
            <person name="Bonde I."/>
            <person name="Nielsen T."/>
            <person name="Manichanh C."/>
            <person name="Arumugam M."/>
            <person name="Batto J."/>
            <person name="Santos M.B.Q.D."/>
            <person name="Blom N."/>
            <person name="Borruel N."/>
            <person name="Burgdorf K.S."/>
            <person name="Boumezbeur F."/>
            <person name="Casellas F."/>
            <person name="Dore J."/>
            <person name="Guarner F."/>
            <person name="Hansen T."/>
            <person name="Hildebrand F."/>
            <person name="Kaas R.S."/>
            <person name="Kennedy S."/>
            <person name="Kristiansen K."/>
            <person name="Kultima J.R."/>
            <person name="Leonard P."/>
            <person name="Levenez F."/>
            <person name="Lund O."/>
            <person name="Moumen B."/>
            <person name="Le Paslier D."/>
            <person name="Pons N."/>
            <person name="Pedersen O."/>
            <person name="Prifti E."/>
            <person name="Qin J."/>
            <person name="Raes J."/>
            <person name="Tap J."/>
            <person name="Tims S."/>
            <person name="Ussery D.W."/>
            <person name="Yamada T."/>
            <person name="MetaHit consortium"/>
            <person name="Renault P."/>
            <person name="Sicheritz-Ponten T."/>
            <person name="Bork P."/>
            <person name="Wang J."/>
            <person name="Brunak S."/>
            <person name="Ehrlich S.D."/>
        </authorList>
    </citation>
    <scope>NUCLEOTIDE SEQUENCE [LARGE SCALE GENOMIC DNA]</scope>
</reference>
<evidence type="ECO:0000259" key="7">
    <source>
        <dbReference type="PROSITE" id="PS50111"/>
    </source>
</evidence>
<dbReference type="Pfam" id="PF00015">
    <property type="entry name" value="MCPsignal"/>
    <property type="match status" value="1"/>
</dbReference>
<dbReference type="InterPro" id="IPR007202">
    <property type="entry name" value="4Fe-4S_dom"/>
</dbReference>
<gene>
    <name evidence="10" type="ORF">BN569_00759</name>
</gene>
<dbReference type="InterPro" id="IPR009016">
    <property type="entry name" value="Fe_hydrogenase"/>
</dbReference>
<keyword evidence="1" id="KW-0004">4Fe-4S</keyword>
<evidence type="ECO:0000256" key="6">
    <source>
        <dbReference type="PROSITE-ProRule" id="PRU00284"/>
    </source>
</evidence>
<accession>R5LE38</accession>
<dbReference type="Gene3D" id="3.30.70.20">
    <property type="match status" value="1"/>
</dbReference>
<dbReference type="EMBL" id="CAYU010000063">
    <property type="protein sequence ID" value="CCY77440.1"/>
    <property type="molecule type" value="Genomic_DNA"/>
</dbReference>
<organism evidence="10 11">
    <name type="scientific">Eshraghiella crossota CAG:259</name>
    <dbReference type="NCBI Taxonomy" id="1263062"/>
    <lineage>
        <taxon>Bacteria</taxon>
        <taxon>Bacillati</taxon>
        <taxon>Bacillota</taxon>
        <taxon>Clostridia</taxon>
        <taxon>Lachnospirales</taxon>
        <taxon>Lachnospiraceae</taxon>
        <taxon>Eshraghiella</taxon>
    </lineage>
</organism>
<evidence type="ECO:0000259" key="8">
    <source>
        <dbReference type="PROSITE" id="PS51379"/>
    </source>
</evidence>
<dbReference type="GO" id="GO:0051539">
    <property type="term" value="F:4 iron, 4 sulfur cluster binding"/>
    <property type="evidence" value="ECO:0007669"/>
    <property type="project" value="UniProtKB-KW"/>
</dbReference>
<feature type="domain" description="4Fe-4S ferredoxin-type" evidence="8">
    <location>
        <begin position="29"/>
        <end position="58"/>
    </location>
</feature>
<keyword evidence="3" id="KW-0408">Iron</keyword>
<proteinExistence type="predicted"/>
<evidence type="ECO:0000313" key="10">
    <source>
        <dbReference type="EMBL" id="CCY77440.1"/>
    </source>
</evidence>
<keyword evidence="5 6" id="KW-0807">Transducer</keyword>
<protein>
    <submittedName>
        <fullName evidence="10">Methyl-accepting chemotaxis protein</fullName>
    </submittedName>
</protein>
<dbReference type="Gene3D" id="1.10.15.40">
    <property type="entry name" value="Electron transport complex subunit B, putative Fe-S cluster"/>
    <property type="match status" value="1"/>
</dbReference>
<keyword evidence="4" id="KW-0411">Iron-sulfur</keyword>
<evidence type="ECO:0000256" key="1">
    <source>
        <dbReference type="ARBA" id="ARBA00022485"/>
    </source>
</evidence>
<dbReference type="PROSITE" id="PS51379">
    <property type="entry name" value="4FE4S_FER_2"/>
    <property type="match status" value="2"/>
</dbReference>
<dbReference type="InterPro" id="IPR017896">
    <property type="entry name" value="4Fe4S_Fe-S-bd"/>
</dbReference>
<evidence type="ECO:0000313" key="11">
    <source>
        <dbReference type="Proteomes" id="UP000018300"/>
    </source>
</evidence>
<dbReference type="GO" id="GO:0007165">
    <property type="term" value="P:signal transduction"/>
    <property type="evidence" value="ECO:0007669"/>
    <property type="project" value="UniProtKB-KW"/>
</dbReference>
<evidence type="ECO:0000256" key="2">
    <source>
        <dbReference type="ARBA" id="ARBA00022723"/>
    </source>
</evidence>
<dbReference type="PROSITE" id="PS50111">
    <property type="entry name" value="CHEMOTAXIS_TRANSDUC_2"/>
    <property type="match status" value="1"/>
</dbReference>
<dbReference type="AlphaFoldDB" id="R5LE38"/>
<dbReference type="Gene3D" id="1.10.287.950">
    <property type="entry name" value="Methyl-accepting chemotaxis protein"/>
    <property type="match status" value="1"/>
</dbReference>
<dbReference type="PANTHER" id="PTHR32089:SF112">
    <property type="entry name" value="LYSOZYME-LIKE PROTEIN-RELATED"/>
    <property type="match status" value="1"/>
</dbReference>
<dbReference type="InterPro" id="IPR004108">
    <property type="entry name" value="Fe_hydrogenase_lsu_C"/>
</dbReference>
<dbReference type="SMART" id="SM00283">
    <property type="entry name" value="MA"/>
    <property type="match status" value="1"/>
</dbReference>
<dbReference type="Gene3D" id="3.40.950.10">
    <property type="entry name" value="Fe-only Hydrogenase (Larger Subunit), Chain L, domain 3"/>
    <property type="match status" value="1"/>
</dbReference>
<dbReference type="InterPro" id="IPR004089">
    <property type="entry name" value="MCPsignal_dom"/>
</dbReference>
<dbReference type="Pfam" id="PF04060">
    <property type="entry name" value="FeS"/>
    <property type="match status" value="1"/>
</dbReference>
<evidence type="ECO:0000256" key="4">
    <source>
        <dbReference type="ARBA" id="ARBA00023014"/>
    </source>
</evidence>
<keyword evidence="2" id="KW-0479">Metal-binding</keyword>
<dbReference type="SUPFAM" id="SSF54862">
    <property type="entry name" value="4Fe-4S ferredoxins"/>
    <property type="match status" value="1"/>
</dbReference>
<dbReference type="Pfam" id="PF13237">
    <property type="entry name" value="Fer4_10"/>
    <property type="match status" value="1"/>
</dbReference>